<name>A0A7G3B3J4_LUTLO</name>
<organism evidence="3">
    <name type="scientific">Lutzomyia longipalpis</name>
    <name type="common">Sand fly</name>
    <dbReference type="NCBI Taxonomy" id="7200"/>
    <lineage>
        <taxon>Eukaryota</taxon>
        <taxon>Metazoa</taxon>
        <taxon>Ecdysozoa</taxon>
        <taxon>Arthropoda</taxon>
        <taxon>Hexapoda</taxon>
        <taxon>Insecta</taxon>
        <taxon>Pterygota</taxon>
        <taxon>Neoptera</taxon>
        <taxon>Endopterygota</taxon>
        <taxon>Diptera</taxon>
        <taxon>Nematocera</taxon>
        <taxon>Psychodoidea</taxon>
        <taxon>Psychodidae</taxon>
        <taxon>Lutzomyia</taxon>
        <taxon>Lutzomyia</taxon>
    </lineage>
</organism>
<evidence type="ECO:0000313" key="3">
    <source>
        <dbReference type="EMBL" id="MBC1180592.1"/>
    </source>
</evidence>
<dbReference type="EMBL" id="GITU01011889">
    <property type="protein sequence ID" value="MBC1180592.1"/>
    <property type="molecule type" value="Transcribed_RNA"/>
</dbReference>
<accession>A0A7G3B3J4</accession>
<evidence type="ECO:0000256" key="2">
    <source>
        <dbReference type="SAM" id="Phobius"/>
    </source>
</evidence>
<keyword evidence="2" id="KW-0472">Membrane</keyword>
<protein>
    <submittedName>
        <fullName evidence="3">Uncharacterized protein</fullName>
    </submittedName>
</protein>
<feature type="compositionally biased region" description="Low complexity" evidence="1">
    <location>
        <begin position="1"/>
        <end position="23"/>
    </location>
</feature>
<feature type="transmembrane region" description="Helical" evidence="2">
    <location>
        <begin position="58"/>
        <end position="79"/>
    </location>
</feature>
<keyword evidence="2" id="KW-0812">Transmembrane</keyword>
<keyword evidence="2" id="KW-1133">Transmembrane helix</keyword>
<proteinExistence type="predicted"/>
<dbReference type="AlphaFoldDB" id="A0A7G3B3J4"/>
<reference evidence="3" key="1">
    <citation type="journal article" date="2020" name="BMC">
        <title>Leishmania infection induces a limited differential gene expression in the sand fly midgut.</title>
        <authorList>
            <person name="Coutinho-Abreu I.V."/>
            <person name="Serafim T.D."/>
            <person name="Meneses C."/>
            <person name="Kamhawi S."/>
            <person name="Oliveira F."/>
            <person name="Valenzuela J.G."/>
        </authorList>
    </citation>
    <scope>NUCLEOTIDE SEQUENCE</scope>
    <source>
        <strain evidence="3">Jacobina</strain>
        <tissue evidence="3">Midgut</tissue>
    </source>
</reference>
<feature type="region of interest" description="Disordered" evidence="1">
    <location>
        <begin position="1"/>
        <end position="25"/>
    </location>
</feature>
<sequence>MYASSRISSSNVSKIISGGSSSSTMRQLGTSRLISMSPRFSMICISSSSNSRSSQSRVTYCFEVVMVANLGAFLAAFSLGTANCSESLLFLAPSSSTSTSNCPPTSILGTTSTTCCFSSICSCGISSACSTGGLDTSGLSGGRSSTISNLISFNAFSAG</sequence>
<evidence type="ECO:0000256" key="1">
    <source>
        <dbReference type="SAM" id="MobiDB-lite"/>
    </source>
</evidence>